<dbReference type="AlphaFoldDB" id="A0A9W6YT22"/>
<dbReference type="Proteomes" id="UP001165063">
    <property type="component" value="Unassembled WGS sequence"/>
</dbReference>
<evidence type="ECO:0000313" key="5">
    <source>
        <dbReference type="Proteomes" id="UP001165063"/>
    </source>
</evidence>
<evidence type="ECO:0000313" key="4">
    <source>
        <dbReference type="EMBL" id="GMG20608.1"/>
    </source>
</evidence>
<feature type="active site" description="Charge relay system" evidence="2">
    <location>
        <position position="378"/>
    </location>
</feature>
<feature type="active site" description="Charge relay system" evidence="2">
    <location>
        <position position="245"/>
    </location>
</feature>
<dbReference type="Gene3D" id="3.40.50.1820">
    <property type="entry name" value="alpha/beta hydrolase"/>
    <property type="match status" value="1"/>
</dbReference>
<dbReference type="PANTHER" id="PTHR10794:SF44">
    <property type="entry name" value="MEDIUM-CHAIN FATTY ACID ETHYL ESTER SYNTHASE_ESTERASE 1-RELATED"/>
    <property type="match status" value="1"/>
</dbReference>
<dbReference type="SUPFAM" id="SSF53474">
    <property type="entry name" value="alpha/beta-Hydrolases"/>
    <property type="match status" value="1"/>
</dbReference>
<dbReference type="InterPro" id="IPR000073">
    <property type="entry name" value="AB_hydrolase_1"/>
</dbReference>
<dbReference type="GO" id="GO:0051792">
    <property type="term" value="P:medium-chain fatty acid biosynthetic process"/>
    <property type="evidence" value="ECO:0007669"/>
    <property type="project" value="TreeGrafter"/>
</dbReference>
<evidence type="ECO:0000256" key="1">
    <source>
        <dbReference type="ARBA" id="ARBA00010884"/>
    </source>
</evidence>
<gene>
    <name evidence="4" type="ORF">Amon01_000136000</name>
</gene>
<name>A0A9W6YT22_AMBMO</name>
<dbReference type="OrthoDB" id="5954035at2759"/>
<evidence type="ECO:0000256" key="2">
    <source>
        <dbReference type="PIRSR" id="PIRSR005211-1"/>
    </source>
</evidence>
<dbReference type="PANTHER" id="PTHR10794">
    <property type="entry name" value="ABHYDROLASE DOMAIN-CONTAINING PROTEIN"/>
    <property type="match status" value="1"/>
</dbReference>
<dbReference type="GO" id="GO:0008126">
    <property type="term" value="F:acetylesterase activity"/>
    <property type="evidence" value="ECO:0007669"/>
    <property type="project" value="TreeGrafter"/>
</dbReference>
<accession>A0A9W6YT22</accession>
<dbReference type="InterPro" id="IPR029058">
    <property type="entry name" value="AB_hydrolase_fold"/>
</dbReference>
<dbReference type="GO" id="GO:0047372">
    <property type="term" value="F:monoacylglycerol lipase activity"/>
    <property type="evidence" value="ECO:0007669"/>
    <property type="project" value="TreeGrafter"/>
</dbReference>
<organism evidence="4 5">
    <name type="scientific">Ambrosiozyma monospora</name>
    <name type="common">Yeast</name>
    <name type="synonym">Endomycopsis monosporus</name>
    <dbReference type="NCBI Taxonomy" id="43982"/>
    <lineage>
        <taxon>Eukaryota</taxon>
        <taxon>Fungi</taxon>
        <taxon>Dikarya</taxon>
        <taxon>Ascomycota</taxon>
        <taxon>Saccharomycotina</taxon>
        <taxon>Pichiomycetes</taxon>
        <taxon>Pichiales</taxon>
        <taxon>Pichiaceae</taxon>
        <taxon>Ambrosiozyma</taxon>
    </lineage>
</organism>
<sequence>MSILPNWGFRNTVHAYHSDNTIKLGLKNADKNDSTAVIPLNELIKNHVPQVANNYKYWLNPLLFTGVIQTLYIVKTDYTKSFPVHFGRKLFQITKEDELAYDHLPEGQFSVDFAVEPIEKTKEEFQAKYKETLPEGFPRLHPRCRYYTEAEISSVLKSWSQDENAIVLVSPGLAGGINEPQIRAVVENLVKEGKHCLVLNGRGCCRTPITTPHITTGLDTSDMRYLVDKLHKEFPNKQIHLVGFSFGGLIIANYLAEEGEKSKITSAVTVSSPWNLLESSHHIYSSFCGRHLFEPSISFYLCNMMKNNKKALLDTDWFDEEDFNKFRKIITRAQQFDDKYTCKLAGFPSGPAYYMAASPILRTLKIKTPMLILNSMDDPVISSNYPIIDVKHNPYLYMATCDLGGHYAFVKPDGKFWFADVVPEFIGAFDKLVDKSVPIDDGGFSVKQIGFKDRISLY</sequence>
<dbReference type="GO" id="GO:0051793">
    <property type="term" value="P:medium-chain fatty acid catabolic process"/>
    <property type="evidence" value="ECO:0007669"/>
    <property type="project" value="TreeGrafter"/>
</dbReference>
<comment type="similarity">
    <text evidence="1">Belongs to the AB hydrolase superfamily. AB hydrolase 4 family.</text>
</comment>
<evidence type="ECO:0000259" key="3">
    <source>
        <dbReference type="Pfam" id="PF00561"/>
    </source>
</evidence>
<protein>
    <submittedName>
        <fullName evidence="4">Unnamed protein product</fullName>
    </submittedName>
</protein>
<reference evidence="4" key="1">
    <citation type="submission" date="2023-04" db="EMBL/GenBank/DDBJ databases">
        <title>Ambrosiozyma monospora NBRC 1965.</title>
        <authorList>
            <person name="Ichikawa N."/>
            <person name="Sato H."/>
            <person name="Tonouchi N."/>
        </authorList>
    </citation>
    <scope>NUCLEOTIDE SEQUENCE</scope>
    <source>
        <strain evidence="4">NBRC 1965</strain>
    </source>
</reference>
<dbReference type="InterPro" id="IPR012020">
    <property type="entry name" value="ABHD4"/>
</dbReference>
<dbReference type="Pfam" id="PF00561">
    <property type="entry name" value="Abhydrolase_1"/>
    <property type="match status" value="1"/>
</dbReference>
<keyword evidence="5" id="KW-1185">Reference proteome</keyword>
<feature type="domain" description="AB hydrolase-1" evidence="3">
    <location>
        <begin position="167"/>
        <end position="275"/>
    </location>
</feature>
<dbReference type="PIRSF" id="PIRSF005211">
    <property type="entry name" value="Ab_hydro_YheT"/>
    <property type="match status" value="1"/>
</dbReference>
<dbReference type="EMBL" id="BSXU01000413">
    <property type="protein sequence ID" value="GMG20608.1"/>
    <property type="molecule type" value="Genomic_DNA"/>
</dbReference>
<feature type="active site" description="Charge relay system" evidence="2">
    <location>
        <position position="406"/>
    </location>
</feature>
<comment type="caution">
    <text evidence="4">The sequence shown here is derived from an EMBL/GenBank/DDBJ whole genome shotgun (WGS) entry which is preliminary data.</text>
</comment>
<proteinExistence type="inferred from homology"/>
<dbReference type="InterPro" id="IPR050960">
    <property type="entry name" value="AB_hydrolase_4_sf"/>
</dbReference>